<protein>
    <submittedName>
        <fullName evidence="2">His-Xaa-Ser system protein HxsD</fullName>
    </submittedName>
</protein>
<evidence type="ECO:0000313" key="3">
    <source>
        <dbReference type="Proteomes" id="UP000315369"/>
    </source>
</evidence>
<dbReference type="AlphaFoldDB" id="A0A540WUF3"/>
<dbReference type="Proteomes" id="UP000315369">
    <property type="component" value="Unassembled WGS sequence"/>
</dbReference>
<comment type="caution">
    <text evidence="2">The sequence shown here is derived from an EMBL/GenBank/DDBJ whole genome shotgun (WGS) entry which is preliminary data.</text>
</comment>
<name>A0A540WUF3_9BACT</name>
<dbReference type="InterPro" id="IPR023974">
    <property type="entry name" value="HxsD"/>
</dbReference>
<gene>
    <name evidence="2" type="primary">hxsD</name>
    <name evidence="2" type="ORF">FJV41_28055</name>
</gene>
<dbReference type="EMBL" id="VIFM01000131">
    <property type="protein sequence ID" value="TQF12626.1"/>
    <property type="molecule type" value="Genomic_DNA"/>
</dbReference>
<sequence>MSRLSGSDGIGSRHVTTKEPEAPPPFIFRDGAIQTVLDLRVYRLTAIQKSAYRFAERCTAVLGSPEADRLPVRFVFGPTIIEQDALETARLFFQELLDQELREQVGDETRALRALIIAQAFSRTDLIRQD</sequence>
<evidence type="ECO:0000256" key="1">
    <source>
        <dbReference type="SAM" id="MobiDB-lite"/>
    </source>
</evidence>
<proteinExistence type="predicted"/>
<keyword evidence="3" id="KW-1185">Reference proteome</keyword>
<dbReference type="NCBIfam" id="TIGR03976">
    <property type="entry name" value="chp_LLNDYxLRE"/>
    <property type="match status" value="1"/>
</dbReference>
<evidence type="ECO:0000313" key="2">
    <source>
        <dbReference type="EMBL" id="TQF12626.1"/>
    </source>
</evidence>
<organism evidence="2 3">
    <name type="scientific">Myxococcus llanfairpwllgwyngyllgogerychwyrndrobwllllantysiliogogogochensis</name>
    <dbReference type="NCBI Taxonomy" id="2590453"/>
    <lineage>
        <taxon>Bacteria</taxon>
        <taxon>Pseudomonadati</taxon>
        <taxon>Myxococcota</taxon>
        <taxon>Myxococcia</taxon>
        <taxon>Myxococcales</taxon>
        <taxon>Cystobacterineae</taxon>
        <taxon>Myxococcaceae</taxon>
        <taxon>Myxococcus</taxon>
    </lineage>
</organism>
<dbReference type="OrthoDB" id="6893091at2"/>
<accession>A0A540WUF3</accession>
<feature type="region of interest" description="Disordered" evidence="1">
    <location>
        <begin position="1"/>
        <end position="22"/>
    </location>
</feature>
<reference evidence="2 3" key="1">
    <citation type="submission" date="2019-06" db="EMBL/GenBank/DDBJ databases">
        <authorList>
            <person name="Livingstone P."/>
            <person name="Whitworth D."/>
        </authorList>
    </citation>
    <scope>NUCLEOTIDE SEQUENCE [LARGE SCALE GENOMIC DNA]</scope>
    <source>
        <strain evidence="2 3">AM401</strain>
    </source>
</reference>